<sequence length="61" mass="7286">MSVKKRLGPSVTENEAPRKKNKLEKWNLILKSYLEGKNKLIMKNAYRQADRQADRQTERRK</sequence>
<dbReference type="OrthoDB" id="10428815at2759"/>
<dbReference type="AlphaFoldDB" id="A0A653D3E7"/>
<dbReference type="Proteomes" id="UP000410492">
    <property type="component" value="Unassembled WGS sequence"/>
</dbReference>
<keyword evidence="3" id="KW-1185">Reference proteome</keyword>
<name>A0A653D3E7_CALMS</name>
<gene>
    <name evidence="2" type="ORF">CALMAC_LOCUS14098</name>
</gene>
<evidence type="ECO:0000256" key="1">
    <source>
        <dbReference type="SAM" id="MobiDB-lite"/>
    </source>
</evidence>
<dbReference type="EMBL" id="CAACVG010009988">
    <property type="protein sequence ID" value="VEN54693.1"/>
    <property type="molecule type" value="Genomic_DNA"/>
</dbReference>
<feature type="region of interest" description="Disordered" evidence="1">
    <location>
        <begin position="1"/>
        <end position="21"/>
    </location>
</feature>
<organism evidence="2 3">
    <name type="scientific">Callosobruchus maculatus</name>
    <name type="common">Southern cowpea weevil</name>
    <name type="synonym">Pulse bruchid</name>
    <dbReference type="NCBI Taxonomy" id="64391"/>
    <lineage>
        <taxon>Eukaryota</taxon>
        <taxon>Metazoa</taxon>
        <taxon>Ecdysozoa</taxon>
        <taxon>Arthropoda</taxon>
        <taxon>Hexapoda</taxon>
        <taxon>Insecta</taxon>
        <taxon>Pterygota</taxon>
        <taxon>Neoptera</taxon>
        <taxon>Endopterygota</taxon>
        <taxon>Coleoptera</taxon>
        <taxon>Polyphaga</taxon>
        <taxon>Cucujiformia</taxon>
        <taxon>Chrysomeloidea</taxon>
        <taxon>Chrysomelidae</taxon>
        <taxon>Bruchinae</taxon>
        <taxon>Bruchini</taxon>
        <taxon>Callosobruchus</taxon>
    </lineage>
</organism>
<evidence type="ECO:0000313" key="2">
    <source>
        <dbReference type="EMBL" id="VEN54693.1"/>
    </source>
</evidence>
<proteinExistence type="predicted"/>
<accession>A0A653D3E7</accession>
<reference evidence="2 3" key="1">
    <citation type="submission" date="2019-01" db="EMBL/GenBank/DDBJ databases">
        <authorList>
            <person name="Sayadi A."/>
        </authorList>
    </citation>
    <scope>NUCLEOTIDE SEQUENCE [LARGE SCALE GENOMIC DNA]</scope>
</reference>
<evidence type="ECO:0000313" key="3">
    <source>
        <dbReference type="Proteomes" id="UP000410492"/>
    </source>
</evidence>
<protein>
    <submittedName>
        <fullName evidence="2">Uncharacterized protein</fullName>
    </submittedName>
</protein>